<dbReference type="AlphaFoldDB" id="A0AAU8NNN7"/>
<dbReference type="EC" id="2.7.13.3" evidence="2"/>
<evidence type="ECO:0000256" key="1">
    <source>
        <dbReference type="ARBA" id="ARBA00000085"/>
    </source>
</evidence>
<feature type="transmembrane region" description="Helical" evidence="8">
    <location>
        <begin position="12"/>
        <end position="32"/>
    </location>
</feature>
<keyword evidence="3" id="KW-0597">Phosphoprotein</keyword>
<evidence type="ECO:0000256" key="3">
    <source>
        <dbReference type="ARBA" id="ARBA00022553"/>
    </source>
</evidence>
<dbReference type="InterPro" id="IPR005467">
    <property type="entry name" value="His_kinase_dom"/>
</dbReference>
<protein>
    <recommendedName>
        <fullName evidence="7">Sensor-like histidine kinase SenX3</fullName>
        <ecNumber evidence="2">2.7.13.3</ecNumber>
    </recommendedName>
</protein>
<keyword evidence="5" id="KW-0418">Kinase</keyword>
<sequence>MLQDSPYSPLMVFVVFALIALCVAIVVVMFAFDFLLSTFRNVFVPFFDSTFSRIFMTFRRGFKRIFRIIFHKKMQKVLGDSDFDSDSDSDSDFDDSSEDISSDACAVLAMLPGATIVVDKNNDVLRASSQSYTLGVVLDDSIVQPRVLQAVNNVRFSGGYESFDLVTFTPKQYVTISEDSDCYVDNVDNVDNVDKTSYLQSSAAFDSSSTQSSDSASNPSTISRPNWLNITVGSVGAGKVVVIINDSSAEHLFEQTRNDFISNVSNQLISSTRMISSLTNVLQTKDVNASRIKDIAASAQKSSKHLEHMLEDLLLLMRAQSPIDASKASVVNVLKVLEDVKNLVSALSSSKNVRVIIKADSSLNVLADSSQISSAIRKLVENAIIYSHKNSVVALCALKSEDNRFAVIRVVDSGIGIPLKDQPRIFERFYRSSNQNDFSKDGVGLGLAIAKHVALTHHGSITLWSRPGQGTTVNFAIPLAK</sequence>
<evidence type="ECO:0000313" key="10">
    <source>
        <dbReference type="EMBL" id="XCS43718.1"/>
    </source>
</evidence>
<evidence type="ECO:0000256" key="5">
    <source>
        <dbReference type="ARBA" id="ARBA00022777"/>
    </source>
</evidence>
<comment type="catalytic activity">
    <reaction evidence="1">
        <text>ATP + protein L-histidine = ADP + protein N-phospho-L-histidine.</text>
        <dbReference type="EC" id="2.7.13.3"/>
    </reaction>
</comment>
<dbReference type="GO" id="GO:0004721">
    <property type="term" value="F:phosphoprotein phosphatase activity"/>
    <property type="evidence" value="ECO:0007669"/>
    <property type="project" value="TreeGrafter"/>
</dbReference>
<keyword evidence="8" id="KW-0472">Membrane</keyword>
<dbReference type="EMBL" id="CP160091">
    <property type="protein sequence ID" value="XCS43718.1"/>
    <property type="molecule type" value="Genomic_DNA"/>
</dbReference>
<evidence type="ECO:0000256" key="7">
    <source>
        <dbReference type="ARBA" id="ARBA00039401"/>
    </source>
</evidence>
<feature type="domain" description="Histidine kinase" evidence="9">
    <location>
        <begin position="263"/>
        <end position="481"/>
    </location>
</feature>
<dbReference type="InterPro" id="IPR004358">
    <property type="entry name" value="Sig_transdc_His_kin-like_C"/>
</dbReference>
<dbReference type="GO" id="GO:0000155">
    <property type="term" value="F:phosphorelay sensor kinase activity"/>
    <property type="evidence" value="ECO:0007669"/>
    <property type="project" value="InterPro"/>
</dbReference>
<dbReference type="PANTHER" id="PTHR45453:SF1">
    <property type="entry name" value="PHOSPHATE REGULON SENSOR PROTEIN PHOR"/>
    <property type="match status" value="1"/>
</dbReference>
<dbReference type="SMART" id="SM00387">
    <property type="entry name" value="HATPase_c"/>
    <property type="match status" value="1"/>
</dbReference>
<evidence type="ECO:0000256" key="4">
    <source>
        <dbReference type="ARBA" id="ARBA00022679"/>
    </source>
</evidence>
<evidence type="ECO:0000256" key="6">
    <source>
        <dbReference type="ARBA" id="ARBA00023012"/>
    </source>
</evidence>
<keyword evidence="8" id="KW-1133">Transmembrane helix</keyword>
<keyword evidence="6" id="KW-0902">Two-component regulatory system</keyword>
<dbReference type="GO" id="GO:0005886">
    <property type="term" value="C:plasma membrane"/>
    <property type="evidence" value="ECO:0007669"/>
    <property type="project" value="TreeGrafter"/>
</dbReference>
<organism evidence="10">
    <name type="scientific">Gardnerella piotii</name>
    <dbReference type="NCBI Taxonomy" id="2792977"/>
    <lineage>
        <taxon>Bacteria</taxon>
        <taxon>Bacillati</taxon>
        <taxon>Actinomycetota</taxon>
        <taxon>Actinomycetes</taxon>
        <taxon>Bifidobacteriales</taxon>
        <taxon>Bifidobacteriaceae</taxon>
        <taxon>Gardnerella</taxon>
    </lineage>
</organism>
<dbReference type="Gene3D" id="3.30.565.10">
    <property type="entry name" value="Histidine kinase-like ATPase, C-terminal domain"/>
    <property type="match status" value="1"/>
</dbReference>
<proteinExistence type="predicted"/>
<dbReference type="SUPFAM" id="SSF55874">
    <property type="entry name" value="ATPase domain of HSP90 chaperone/DNA topoisomerase II/histidine kinase"/>
    <property type="match status" value="1"/>
</dbReference>
<reference evidence="10" key="1">
    <citation type="submission" date="2024-06" db="EMBL/GenBank/DDBJ databases">
        <title>Vaginal Lactobacillus fatty acid response mechanisms reveal a metabolite-targeted strategy for bacterial vaginosis treatment.</title>
        <authorList>
            <person name="Zhu M."/>
            <person name="Blainey P.C."/>
            <person name="Bloom S.M."/>
            <person name="Kwon D.S."/>
        </authorList>
    </citation>
    <scope>NUCLEOTIDE SEQUENCE</scope>
    <source>
        <strain evidence="10">0809_588_1_1_BHK4</strain>
    </source>
</reference>
<gene>
    <name evidence="10" type="ORF">ABZU02_00995</name>
</gene>
<dbReference type="Pfam" id="PF02518">
    <property type="entry name" value="HATPase_c"/>
    <property type="match status" value="1"/>
</dbReference>
<evidence type="ECO:0000259" key="9">
    <source>
        <dbReference type="PROSITE" id="PS50109"/>
    </source>
</evidence>
<evidence type="ECO:0000256" key="8">
    <source>
        <dbReference type="SAM" id="Phobius"/>
    </source>
</evidence>
<keyword evidence="10" id="KW-0547">Nucleotide-binding</keyword>
<dbReference type="PROSITE" id="PS50109">
    <property type="entry name" value="HIS_KIN"/>
    <property type="match status" value="1"/>
</dbReference>
<keyword evidence="8" id="KW-0812">Transmembrane</keyword>
<dbReference type="PRINTS" id="PR00344">
    <property type="entry name" value="BCTRLSENSOR"/>
</dbReference>
<dbReference type="PANTHER" id="PTHR45453">
    <property type="entry name" value="PHOSPHATE REGULON SENSOR PROTEIN PHOR"/>
    <property type="match status" value="1"/>
</dbReference>
<name>A0AAU8NNN7_9BIFI</name>
<keyword evidence="10" id="KW-0067">ATP-binding</keyword>
<evidence type="ECO:0000256" key="2">
    <source>
        <dbReference type="ARBA" id="ARBA00012438"/>
    </source>
</evidence>
<dbReference type="Gene3D" id="1.10.287.130">
    <property type="match status" value="1"/>
</dbReference>
<dbReference type="CDD" id="cd00075">
    <property type="entry name" value="HATPase"/>
    <property type="match status" value="1"/>
</dbReference>
<dbReference type="InterPro" id="IPR036890">
    <property type="entry name" value="HATPase_C_sf"/>
</dbReference>
<accession>A0AAU8NNN7</accession>
<keyword evidence="4" id="KW-0808">Transferase</keyword>
<dbReference type="InterPro" id="IPR003594">
    <property type="entry name" value="HATPase_dom"/>
</dbReference>
<dbReference type="CDD" id="cd00082">
    <property type="entry name" value="HisKA"/>
    <property type="match status" value="1"/>
</dbReference>
<dbReference type="GO" id="GO:0005524">
    <property type="term" value="F:ATP binding"/>
    <property type="evidence" value="ECO:0007669"/>
    <property type="project" value="UniProtKB-KW"/>
</dbReference>
<dbReference type="InterPro" id="IPR003661">
    <property type="entry name" value="HisK_dim/P_dom"/>
</dbReference>
<dbReference type="GO" id="GO:0016036">
    <property type="term" value="P:cellular response to phosphate starvation"/>
    <property type="evidence" value="ECO:0007669"/>
    <property type="project" value="TreeGrafter"/>
</dbReference>
<dbReference type="InterPro" id="IPR050351">
    <property type="entry name" value="BphY/WalK/GraS-like"/>
</dbReference>